<keyword evidence="2" id="KW-1185">Reference proteome</keyword>
<evidence type="ECO:0000313" key="1">
    <source>
        <dbReference type="EMBL" id="WNO29624.1"/>
    </source>
</evidence>
<sequence length="54" mass="6184">MKLEELQHLECSICDVISYYWDKLPNAGSTSWDVAKLEMINAVLAELSQIEIEL</sequence>
<dbReference type="Proteomes" id="UP001301562">
    <property type="component" value="Segment"/>
</dbReference>
<accession>A0AA96QY07</accession>
<proteinExistence type="predicted"/>
<reference evidence="2" key="1">
    <citation type="submission" date="2023-04" db="EMBL/GenBank/DDBJ databases">
        <title>The genome sequence of Polyangium sp. y55x31.</title>
        <authorList>
            <person name="Zhang X."/>
        </authorList>
    </citation>
    <scope>NUCLEOTIDE SEQUENCE [LARGE SCALE GENOMIC DNA]</scope>
</reference>
<protein>
    <submittedName>
        <fullName evidence="1">Uncharacterized protein</fullName>
    </submittedName>
</protein>
<evidence type="ECO:0000313" key="2">
    <source>
        <dbReference type="Proteomes" id="UP001301562"/>
    </source>
</evidence>
<name>A0AA96QY07_9CAUD</name>
<dbReference type="EMBL" id="OQ884028">
    <property type="protein sequence ID" value="WNO29624.1"/>
    <property type="molecule type" value="Genomic_DNA"/>
</dbReference>
<organism evidence="1 2">
    <name type="scientific">Enterobacter phage SDFMU_Pec</name>
    <dbReference type="NCBI Taxonomy" id="3076136"/>
    <lineage>
        <taxon>Viruses</taxon>
        <taxon>Duplodnaviria</taxon>
        <taxon>Heunggongvirae</taxon>
        <taxon>Uroviricota</taxon>
        <taxon>Caudoviricetes</taxon>
        <taxon>Autographivirales</taxon>
        <taxon>Autoscriptoviridae</taxon>
        <taxon>Slopekvirinae</taxon>
        <taxon>Koutsourovirus</taxon>
        <taxon>Koutsourovirus Pec</taxon>
        <taxon>Koutsourovirus KDA1</taxon>
    </lineage>
</organism>